<organism evidence="2 3">
    <name type="scientific">Pipistrellus kuhlii</name>
    <name type="common">Kuhl's pipistrelle</name>
    <dbReference type="NCBI Taxonomy" id="59472"/>
    <lineage>
        <taxon>Eukaryota</taxon>
        <taxon>Metazoa</taxon>
        <taxon>Chordata</taxon>
        <taxon>Craniata</taxon>
        <taxon>Vertebrata</taxon>
        <taxon>Euteleostomi</taxon>
        <taxon>Mammalia</taxon>
        <taxon>Eutheria</taxon>
        <taxon>Laurasiatheria</taxon>
        <taxon>Chiroptera</taxon>
        <taxon>Yangochiroptera</taxon>
        <taxon>Vespertilionidae</taxon>
        <taxon>Pipistrellus</taxon>
    </lineage>
</organism>
<reference evidence="2 3" key="1">
    <citation type="journal article" date="2020" name="Nature">
        <title>Six reference-quality genomes reveal evolution of bat adaptations.</title>
        <authorList>
            <person name="Jebb D."/>
            <person name="Huang Z."/>
            <person name="Pippel M."/>
            <person name="Hughes G.M."/>
            <person name="Lavrichenko K."/>
            <person name="Devanna P."/>
            <person name="Winkler S."/>
            <person name="Jermiin L.S."/>
            <person name="Skirmuntt E.C."/>
            <person name="Katzourakis A."/>
            <person name="Burkitt-Gray L."/>
            <person name="Ray D.A."/>
            <person name="Sullivan K.A.M."/>
            <person name="Roscito J.G."/>
            <person name="Kirilenko B.M."/>
            <person name="Davalos L.M."/>
            <person name="Corthals A.P."/>
            <person name="Power M.L."/>
            <person name="Jones G."/>
            <person name="Ransome R.D."/>
            <person name="Dechmann D.K.N."/>
            <person name="Locatelli A.G."/>
            <person name="Puechmaille S.J."/>
            <person name="Fedrigo O."/>
            <person name="Jarvis E.D."/>
            <person name="Hiller M."/>
            <person name="Vernes S.C."/>
            <person name="Myers E.W."/>
            <person name="Teeling E.C."/>
        </authorList>
    </citation>
    <scope>NUCLEOTIDE SEQUENCE [LARGE SCALE GENOMIC DNA]</scope>
    <source>
        <strain evidence="2">MPipKuh1</strain>
        <tissue evidence="2">Flight muscle</tissue>
    </source>
</reference>
<gene>
    <name evidence="2" type="ORF">mPipKuh1_009381</name>
</gene>
<feature type="region of interest" description="Disordered" evidence="1">
    <location>
        <begin position="16"/>
        <end position="38"/>
    </location>
</feature>
<keyword evidence="3" id="KW-1185">Reference proteome</keyword>
<accession>A0A7J7ZIP9</accession>
<evidence type="ECO:0000313" key="2">
    <source>
        <dbReference type="EMBL" id="KAF6374142.1"/>
    </source>
</evidence>
<proteinExistence type="predicted"/>
<name>A0A7J7ZIP9_PIPKU</name>
<comment type="caution">
    <text evidence="2">The sequence shown here is derived from an EMBL/GenBank/DDBJ whole genome shotgun (WGS) entry which is preliminary data.</text>
</comment>
<protein>
    <submittedName>
        <fullName evidence="2">Uncharacterized protein</fullName>
    </submittedName>
</protein>
<dbReference type="AlphaFoldDB" id="A0A7J7ZIP9"/>
<dbReference type="EMBL" id="JACAGB010000003">
    <property type="protein sequence ID" value="KAF6374142.1"/>
    <property type="molecule type" value="Genomic_DNA"/>
</dbReference>
<sequence>MEELVEVISKRPSRDSQLFGHLPKRKTASGGSWPRPHSPAAFRLHSRLTCGARWAGLGPTVQTLVSPPRSLHSCTSRGGHVSPLPANPEPCPCALVGTPVGWRALPLCRIVAPFHQRRGTGVTPAPFPRPGGLLQILDLKTH</sequence>
<evidence type="ECO:0000256" key="1">
    <source>
        <dbReference type="SAM" id="MobiDB-lite"/>
    </source>
</evidence>
<evidence type="ECO:0000313" key="3">
    <source>
        <dbReference type="Proteomes" id="UP000558488"/>
    </source>
</evidence>
<dbReference type="Proteomes" id="UP000558488">
    <property type="component" value="Unassembled WGS sequence"/>
</dbReference>